<dbReference type="SUPFAM" id="SSF55826">
    <property type="entry name" value="YbaK/ProRS associated domain"/>
    <property type="match status" value="1"/>
</dbReference>
<comment type="similarity">
    <text evidence="1">Belongs to the prolyl-tRNA editing family. YbaK/EbsC subfamily.</text>
</comment>
<evidence type="ECO:0000313" key="5">
    <source>
        <dbReference type="EMBL" id="MQY20021.1"/>
    </source>
</evidence>
<dbReference type="InterPro" id="IPR004369">
    <property type="entry name" value="Prolyl-tRNA_editing_YbaK/EbsC"/>
</dbReference>
<dbReference type="InterPro" id="IPR036754">
    <property type="entry name" value="YbaK/aa-tRNA-synt-asso_dom_sf"/>
</dbReference>
<protein>
    <recommendedName>
        <fullName evidence="4">YbaK/aminoacyl-tRNA synthetase-associated domain-containing protein</fullName>
    </recommendedName>
</protein>
<feature type="domain" description="YbaK/aminoacyl-tRNA synthetase-associated" evidence="4">
    <location>
        <begin position="76"/>
        <end position="197"/>
    </location>
</feature>
<evidence type="ECO:0000256" key="2">
    <source>
        <dbReference type="ARBA" id="ARBA00022917"/>
    </source>
</evidence>
<keyword evidence="2" id="KW-0648">Protein biosynthesis</keyword>
<organism evidence="5 6">
    <name type="scientific">Nocardia macrotermitis</name>
    <dbReference type="NCBI Taxonomy" id="2585198"/>
    <lineage>
        <taxon>Bacteria</taxon>
        <taxon>Bacillati</taxon>
        <taxon>Actinomycetota</taxon>
        <taxon>Actinomycetes</taxon>
        <taxon>Mycobacteriales</taxon>
        <taxon>Nocardiaceae</taxon>
        <taxon>Nocardia</taxon>
    </lineage>
</organism>
<dbReference type="EMBL" id="WEGK01000005">
    <property type="protein sequence ID" value="MQY20021.1"/>
    <property type="molecule type" value="Genomic_DNA"/>
</dbReference>
<name>A0A7K0D2Y3_9NOCA</name>
<proteinExistence type="inferred from homology"/>
<dbReference type="PANTHER" id="PTHR30411:SF0">
    <property type="entry name" value="CYS-TRNA(PRO)_CYS-TRNA(CYS) DEACYLASE YBAK"/>
    <property type="match status" value="1"/>
</dbReference>
<dbReference type="GO" id="GO:0002161">
    <property type="term" value="F:aminoacyl-tRNA deacylase activity"/>
    <property type="evidence" value="ECO:0007669"/>
    <property type="project" value="InterPro"/>
</dbReference>
<dbReference type="InterPro" id="IPR007214">
    <property type="entry name" value="YbaK/aa-tRNA-synth-assoc-dom"/>
</dbReference>
<accession>A0A7K0D2Y3</accession>
<dbReference type="GO" id="GO:0006412">
    <property type="term" value="P:translation"/>
    <property type="evidence" value="ECO:0007669"/>
    <property type="project" value="UniProtKB-KW"/>
</dbReference>
<dbReference type="Pfam" id="PF04073">
    <property type="entry name" value="tRNA_edit"/>
    <property type="match status" value="1"/>
</dbReference>
<dbReference type="Gene3D" id="3.90.960.10">
    <property type="entry name" value="YbaK/aminoacyl-tRNA synthetase-associated domain"/>
    <property type="match status" value="1"/>
</dbReference>
<comment type="caution">
    <text evidence="5">The sequence shown here is derived from an EMBL/GenBank/DDBJ whole genome shotgun (WGS) entry which is preliminary data.</text>
</comment>
<dbReference type="NCBIfam" id="TIGR00011">
    <property type="entry name" value="YbaK_EbsC"/>
    <property type="match status" value="1"/>
</dbReference>
<keyword evidence="6" id="KW-1185">Reference proteome</keyword>
<keyword evidence="3" id="KW-0456">Lyase</keyword>
<dbReference type="PANTHER" id="PTHR30411">
    <property type="entry name" value="CYTOPLASMIC PROTEIN"/>
    <property type="match status" value="1"/>
</dbReference>
<evidence type="ECO:0000256" key="3">
    <source>
        <dbReference type="ARBA" id="ARBA00023239"/>
    </source>
</evidence>
<dbReference type="Proteomes" id="UP000438448">
    <property type="component" value="Unassembled WGS sequence"/>
</dbReference>
<dbReference type="CDD" id="cd00002">
    <property type="entry name" value="YbaK_deacylase"/>
    <property type="match status" value="1"/>
</dbReference>
<dbReference type="AlphaFoldDB" id="A0A7K0D2Y3"/>
<gene>
    <name evidence="5" type="ORF">NRB20_31160</name>
</gene>
<evidence type="ECO:0000313" key="6">
    <source>
        <dbReference type="Proteomes" id="UP000438448"/>
    </source>
</evidence>
<sequence length="208" mass="21342">MQHAPGPLCSRCRVAATPDTPRRYAGHTALARPGGSPNVTGMAGPTPAIRAAAKAEVAHRVHTYPHDPRNDSFGAEAVAALAERLGVQAGQIFKTLVIELSGGSGGVRLAVAVLPVPTTLSLKAAAAALGASKAVMADKTKAERTTGYVLGGISPLGQKRTLPTVVDASALDWDRMLCSAGRRGLEIELDPRDLVRLTSAVTAPVTAG</sequence>
<evidence type="ECO:0000256" key="1">
    <source>
        <dbReference type="ARBA" id="ARBA00009798"/>
    </source>
</evidence>
<dbReference type="GO" id="GO:0016829">
    <property type="term" value="F:lyase activity"/>
    <property type="evidence" value="ECO:0007669"/>
    <property type="project" value="UniProtKB-KW"/>
</dbReference>
<evidence type="ECO:0000259" key="4">
    <source>
        <dbReference type="Pfam" id="PF04073"/>
    </source>
</evidence>
<reference evidence="5 6" key="1">
    <citation type="submission" date="2019-10" db="EMBL/GenBank/DDBJ databases">
        <title>Nocardia macrotermitis sp. nov. and Nocardia aurantia sp. nov., isolated from the gut of fungus growing-termite Macrotermes natalensis.</title>
        <authorList>
            <person name="Benndorf R."/>
            <person name="Schwitalla J."/>
            <person name="Martin K."/>
            <person name="De Beer W."/>
            <person name="Kaster A.-K."/>
            <person name="Vollmers J."/>
            <person name="Poulsen M."/>
            <person name="Beemelmanns C."/>
        </authorList>
    </citation>
    <scope>NUCLEOTIDE SEQUENCE [LARGE SCALE GENOMIC DNA]</scope>
    <source>
        <strain evidence="5 6">RB20</strain>
    </source>
</reference>